<evidence type="ECO:0000313" key="1">
    <source>
        <dbReference type="EMBL" id="BBK24001.1"/>
    </source>
</evidence>
<keyword evidence="2" id="KW-1185">Reference proteome</keyword>
<reference evidence="2" key="1">
    <citation type="submission" date="2019-05" db="EMBL/GenBank/DDBJ databases">
        <title>Complete genome sequencing of Absiella argi strain JCM 30884.</title>
        <authorList>
            <person name="Sakamoto M."/>
            <person name="Murakami T."/>
            <person name="Mori H."/>
        </authorList>
    </citation>
    <scope>NUCLEOTIDE SEQUENCE [LARGE SCALE GENOMIC DNA]</scope>
    <source>
        <strain evidence="2">JCM 30884</strain>
    </source>
</reference>
<dbReference type="EMBL" id="AP019695">
    <property type="protein sequence ID" value="BBK24001.1"/>
    <property type="molecule type" value="Genomic_DNA"/>
</dbReference>
<organism evidence="1 2">
    <name type="scientific">Amedibacterium intestinale</name>
    <dbReference type="NCBI Taxonomy" id="2583452"/>
    <lineage>
        <taxon>Bacteria</taxon>
        <taxon>Bacillati</taxon>
        <taxon>Bacillota</taxon>
        <taxon>Erysipelotrichia</taxon>
        <taxon>Erysipelotrichales</taxon>
        <taxon>Erysipelotrichaceae</taxon>
        <taxon>Amedibacterium</taxon>
    </lineage>
</organism>
<sequence>MDKKSIFEDFHCPRWEELPQMDLYMDQLVTLLNGYLTPFTTEKQGKKITSTMINNYVKHGIVHAPVRKRYTKEHVAYLIVVCILKSVYSLEEISTLIQVQIEKCPQELAYNYFCTELENCLSSIFKCEEIQHIPSENVSASEVVLICNTLQSVAYTVYVREVLK</sequence>
<dbReference type="AlphaFoldDB" id="A0A6N4TN71"/>
<dbReference type="Proteomes" id="UP000464754">
    <property type="component" value="Chromosome"/>
</dbReference>
<proteinExistence type="predicted"/>
<dbReference type="InterPro" id="IPR014975">
    <property type="entry name" value="DUF1836"/>
</dbReference>
<gene>
    <name evidence="1" type="ORF">Aargi30884_29040</name>
</gene>
<evidence type="ECO:0000313" key="2">
    <source>
        <dbReference type="Proteomes" id="UP000464754"/>
    </source>
</evidence>
<protein>
    <recommendedName>
        <fullName evidence="3">DUF1836 domain-containing protein</fullName>
    </recommendedName>
</protein>
<dbReference type="KEGG" id="aarg:Aargi30884_29040"/>
<dbReference type="RefSeq" id="WP_118318222.1">
    <property type="nucleotide sequence ID" value="NZ_AP019695.1"/>
</dbReference>
<dbReference type="PANTHER" id="PTHR40056">
    <property type="entry name" value="HYPOTHETICAL CYTOSOLIC PROTEIN"/>
    <property type="match status" value="1"/>
</dbReference>
<name>A0A6N4TN71_9FIRM</name>
<dbReference type="Pfam" id="PF08876">
    <property type="entry name" value="DUF1836"/>
    <property type="match status" value="1"/>
</dbReference>
<evidence type="ECO:0008006" key="3">
    <source>
        <dbReference type="Google" id="ProtNLM"/>
    </source>
</evidence>
<accession>A0A6N4TN71</accession>
<dbReference type="PANTHER" id="PTHR40056:SF1">
    <property type="entry name" value="DUF1836 DOMAIN-CONTAINING PROTEIN"/>
    <property type="match status" value="1"/>
</dbReference>